<dbReference type="InterPro" id="IPR022194">
    <property type="entry name" value="DUF3719"/>
</dbReference>
<dbReference type="PANTHER" id="PTHR31997">
    <property type="entry name" value="AGAP003710-PA"/>
    <property type="match status" value="1"/>
</dbReference>
<feature type="compositionally biased region" description="Polar residues" evidence="2">
    <location>
        <begin position="321"/>
        <end position="331"/>
    </location>
</feature>
<keyword evidence="5" id="KW-1185">Reference proteome</keyword>
<feature type="compositionally biased region" description="Polar residues" evidence="2">
    <location>
        <begin position="415"/>
        <end position="446"/>
    </location>
</feature>
<name>A0A851LBX3_CORCR</name>
<protein>
    <submittedName>
        <fullName evidence="4">F149B protein</fullName>
    </submittedName>
</protein>
<feature type="compositionally biased region" description="Polar residues" evidence="2">
    <location>
        <begin position="21"/>
        <end position="34"/>
    </location>
</feature>
<feature type="domain" description="DUF3719" evidence="3">
    <location>
        <begin position="64"/>
        <end position="100"/>
    </location>
</feature>
<feature type="region of interest" description="Disordered" evidence="2">
    <location>
        <begin position="1"/>
        <end position="34"/>
    </location>
</feature>
<evidence type="ECO:0000259" key="3">
    <source>
        <dbReference type="Pfam" id="PF12516"/>
    </source>
</evidence>
<feature type="region of interest" description="Disordered" evidence="2">
    <location>
        <begin position="409"/>
        <end position="515"/>
    </location>
</feature>
<dbReference type="GO" id="GO:0060271">
    <property type="term" value="P:cilium assembly"/>
    <property type="evidence" value="ECO:0007669"/>
    <property type="project" value="TreeGrafter"/>
</dbReference>
<comment type="similarity">
    <text evidence="1">Belongs to the FAM149 family.</text>
</comment>
<dbReference type="InterPro" id="IPR039630">
    <property type="entry name" value="FAM149"/>
</dbReference>
<evidence type="ECO:0000313" key="4">
    <source>
        <dbReference type="EMBL" id="NXC12724.1"/>
    </source>
</evidence>
<dbReference type="OrthoDB" id="2134133at2759"/>
<dbReference type="PANTHER" id="PTHR31997:SF0">
    <property type="entry name" value="PRIMARY CILIUM ASSEMBLY PROTEIN FAM149B1"/>
    <property type="match status" value="1"/>
</dbReference>
<proteinExistence type="inferred from homology"/>
<gene>
    <name evidence="4" type="primary">Fam149b1</name>
    <name evidence="4" type="ORF">CORCRI_R06425</name>
</gene>
<accession>A0A851LBX3</accession>
<organism evidence="4 5">
    <name type="scientific">Corythaeola cristata</name>
    <name type="common">Great blue turaco</name>
    <dbReference type="NCBI Taxonomy" id="103954"/>
    <lineage>
        <taxon>Eukaryota</taxon>
        <taxon>Metazoa</taxon>
        <taxon>Chordata</taxon>
        <taxon>Craniata</taxon>
        <taxon>Vertebrata</taxon>
        <taxon>Euteleostomi</taxon>
        <taxon>Archelosauria</taxon>
        <taxon>Archosauria</taxon>
        <taxon>Dinosauria</taxon>
        <taxon>Saurischia</taxon>
        <taxon>Theropoda</taxon>
        <taxon>Coelurosauria</taxon>
        <taxon>Aves</taxon>
        <taxon>Neognathae</taxon>
        <taxon>Neoaves</taxon>
        <taxon>Otidimorphae</taxon>
        <taxon>Musophagiformes</taxon>
        <taxon>Musophagidae</taxon>
        <taxon>Corythaeola</taxon>
    </lineage>
</organism>
<dbReference type="GO" id="GO:0061512">
    <property type="term" value="P:protein localization to cilium"/>
    <property type="evidence" value="ECO:0007669"/>
    <property type="project" value="TreeGrafter"/>
</dbReference>
<evidence type="ECO:0000313" key="5">
    <source>
        <dbReference type="Proteomes" id="UP000621168"/>
    </source>
</evidence>
<evidence type="ECO:0000256" key="1">
    <source>
        <dbReference type="ARBA" id="ARBA00008309"/>
    </source>
</evidence>
<dbReference type="EMBL" id="WBMX01000168">
    <property type="protein sequence ID" value="NXC12724.1"/>
    <property type="molecule type" value="Genomic_DNA"/>
</dbReference>
<feature type="non-terminal residue" evidence="4">
    <location>
        <position position="1"/>
    </location>
</feature>
<feature type="compositionally biased region" description="Low complexity" evidence="2">
    <location>
        <begin position="335"/>
        <end position="345"/>
    </location>
</feature>
<dbReference type="Proteomes" id="UP000621168">
    <property type="component" value="Unassembled WGS sequence"/>
</dbReference>
<evidence type="ECO:0000256" key="2">
    <source>
        <dbReference type="SAM" id="MobiDB-lite"/>
    </source>
</evidence>
<comment type="caution">
    <text evidence="4">The sequence shown here is derived from an EMBL/GenBank/DDBJ whole genome shotgun (WGS) entry which is preliminary data.</text>
</comment>
<feature type="compositionally biased region" description="Polar residues" evidence="2">
    <location>
        <begin position="504"/>
        <end position="515"/>
    </location>
</feature>
<reference evidence="4" key="1">
    <citation type="submission" date="2019-09" db="EMBL/GenBank/DDBJ databases">
        <title>Bird 10,000 Genomes (B10K) Project - Family phase.</title>
        <authorList>
            <person name="Zhang G."/>
        </authorList>
    </citation>
    <scope>NUCLEOTIDE SEQUENCE</scope>
    <source>
        <strain evidence="4">B10K-CU-031-40</strain>
    </source>
</reference>
<dbReference type="Pfam" id="PF12516">
    <property type="entry name" value="DUF3719"/>
    <property type="match status" value="1"/>
</dbReference>
<feature type="compositionally biased region" description="Polar residues" evidence="2">
    <location>
        <begin position="359"/>
        <end position="370"/>
    </location>
</feature>
<dbReference type="AlphaFoldDB" id="A0A851LBX3"/>
<feature type="compositionally biased region" description="Polar residues" evidence="2">
    <location>
        <begin position="477"/>
        <end position="492"/>
    </location>
</feature>
<feature type="non-terminal residue" evidence="4">
    <location>
        <position position="515"/>
    </location>
</feature>
<feature type="compositionally biased region" description="Polar residues" evidence="2">
    <location>
        <begin position="457"/>
        <end position="467"/>
    </location>
</feature>
<feature type="region of interest" description="Disordered" evidence="2">
    <location>
        <begin position="313"/>
        <end position="372"/>
    </location>
</feature>
<sequence length="515" mass="57908">ESEIWKETDDPSVTPADDESSWSASQSYADTSTEDSSVLSWGYDEFDKAATQQVQQMFRQIDELLYEQKDNVHVEGLREECHQWTSNFPHLRYFINQLMPVPSQSYKRWSNNLFSFLLSENCHLFRFGVFGKKVPLSVTPVHKKADRSKSPTLCSPESEEGEDGVIVSEGVMEEYLAFDHRDVEEELHERKMGLSSGRQKLGFPPISPYSCMKDSVLTFMFDDVWSEVLSCMEELICRQWEGSASDDEKNILTVETIRADAGSPLHFDPLPALLPRVPQTKTPSVTSNLVGIFSQLICVGTYKYSATSANRFEDLDDKRPGSSSILSTRVQPNHPLELSTSSPSRSTRRRNPPPRTLHPISTSSSRTATPGSVDDVFRATRFLTAPEQLTSPSPLLLNRNNLLPPITTTKEHVSTAGSQRQTKSRGNSSQAHSVTTQEDPHQQPQEQLFLPDHFSRPDTTNTFSPNPQRRRSCTVIDYSNQSWTRRGSTGSGLQLHGSVKAHNRSGSVTKSKQEF</sequence>